<dbReference type="Pfam" id="PF05746">
    <property type="entry name" value="DALR_1"/>
    <property type="match status" value="1"/>
</dbReference>
<dbReference type="InterPro" id="IPR006194">
    <property type="entry name" value="Gly-tRNA-synth_heterodimer"/>
</dbReference>
<comment type="similarity">
    <text evidence="2 11">Belongs to the class-II aminoacyl-tRNA synthetase family.</text>
</comment>
<dbReference type="Pfam" id="PF02092">
    <property type="entry name" value="tRNA_synt_2f"/>
    <property type="match status" value="1"/>
</dbReference>
<dbReference type="InterPro" id="IPR015944">
    <property type="entry name" value="Gly-tRNA-synth_bsu"/>
</dbReference>
<evidence type="ECO:0000256" key="7">
    <source>
        <dbReference type="ARBA" id="ARBA00022840"/>
    </source>
</evidence>
<keyword evidence="7 11" id="KW-0067">ATP-binding</keyword>
<comment type="catalytic activity">
    <reaction evidence="10 11">
        <text>tRNA(Gly) + glycine + ATP = glycyl-tRNA(Gly) + AMP + diphosphate</text>
        <dbReference type="Rhea" id="RHEA:16013"/>
        <dbReference type="Rhea" id="RHEA-COMP:9664"/>
        <dbReference type="Rhea" id="RHEA-COMP:9683"/>
        <dbReference type="ChEBI" id="CHEBI:30616"/>
        <dbReference type="ChEBI" id="CHEBI:33019"/>
        <dbReference type="ChEBI" id="CHEBI:57305"/>
        <dbReference type="ChEBI" id="CHEBI:78442"/>
        <dbReference type="ChEBI" id="CHEBI:78522"/>
        <dbReference type="ChEBI" id="CHEBI:456215"/>
        <dbReference type="EC" id="6.1.1.14"/>
    </reaction>
</comment>
<dbReference type="PANTHER" id="PTHR30075:SF2">
    <property type="entry name" value="GLYCINE--TRNA LIGASE, CHLOROPLASTIC_MITOCHONDRIAL 2"/>
    <property type="match status" value="1"/>
</dbReference>
<comment type="subcellular location">
    <subcellularLocation>
        <location evidence="1 11">Cytoplasm</location>
    </subcellularLocation>
</comment>
<dbReference type="EC" id="6.1.1.14" evidence="11"/>
<evidence type="ECO:0000256" key="3">
    <source>
        <dbReference type="ARBA" id="ARBA00011209"/>
    </source>
</evidence>
<dbReference type="RefSeq" id="WP_158356422.1">
    <property type="nucleotide sequence ID" value="NZ_CP034873.1"/>
</dbReference>
<dbReference type="PRINTS" id="PR01045">
    <property type="entry name" value="TRNASYNTHGB"/>
</dbReference>
<accession>A0A4D6Y612</accession>
<feature type="domain" description="DALR anticodon binding" evidence="12">
    <location>
        <begin position="582"/>
        <end position="682"/>
    </location>
</feature>
<evidence type="ECO:0000313" key="14">
    <source>
        <dbReference type="Proteomes" id="UP000298773"/>
    </source>
</evidence>
<evidence type="ECO:0000313" key="13">
    <source>
        <dbReference type="EMBL" id="QCI21451.1"/>
    </source>
</evidence>
<dbReference type="GO" id="GO:0006426">
    <property type="term" value="P:glycyl-tRNA aminoacylation"/>
    <property type="evidence" value="ECO:0007669"/>
    <property type="project" value="UniProtKB-UniRule"/>
</dbReference>
<dbReference type="EMBL" id="CP034873">
    <property type="protein sequence ID" value="QCI21451.1"/>
    <property type="molecule type" value="Genomic_DNA"/>
</dbReference>
<keyword evidence="6 11" id="KW-0547">Nucleotide-binding</keyword>
<evidence type="ECO:0000256" key="10">
    <source>
        <dbReference type="ARBA" id="ARBA00047937"/>
    </source>
</evidence>
<dbReference type="GO" id="GO:0005524">
    <property type="term" value="F:ATP binding"/>
    <property type="evidence" value="ECO:0007669"/>
    <property type="project" value="UniProtKB-UniRule"/>
</dbReference>
<evidence type="ECO:0000256" key="9">
    <source>
        <dbReference type="ARBA" id="ARBA00023146"/>
    </source>
</evidence>
<dbReference type="InterPro" id="IPR008909">
    <property type="entry name" value="DALR_anticod-bd"/>
</dbReference>
<keyword evidence="4 11" id="KW-0963">Cytoplasm</keyword>
<dbReference type="NCBIfam" id="TIGR00211">
    <property type="entry name" value="glyS"/>
    <property type="match status" value="1"/>
</dbReference>
<evidence type="ECO:0000256" key="2">
    <source>
        <dbReference type="ARBA" id="ARBA00008226"/>
    </source>
</evidence>
<dbReference type="GO" id="GO:0004814">
    <property type="term" value="F:arginine-tRNA ligase activity"/>
    <property type="evidence" value="ECO:0007669"/>
    <property type="project" value="InterPro"/>
</dbReference>
<evidence type="ECO:0000256" key="6">
    <source>
        <dbReference type="ARBA" id="ARBA00022741"/>
    </source>
</evidence>
<evidence type="ECO:0000256" key="5">
    <source>
        <dbReference type="ARBA" id="ARBA00022598"/>
    </source>
</evidence>
<dbReference type="Proteomes" id="UP000298773">
    <property type="component" value="Chromosome"/>
</dbReference>
<evidence type="ECO:0000256" key="1">
    <source>
        <dbReference type="ARBA" id="ARBA00004496"/>
    </source>
</evidence>
<dbReference type="GO" id="GO:0005829">
    <property type="term" value="C:cytosol"/>
    <property type="evidence" value="ECO:0007669"/>
    <property type="project" value="TreeGrafter"/>
</dbReference>
<dbReference type="PROSITE" id="PS50861">
    <property type="entry name" value="AA_TRNA_LIGASE_II_GLYAB"/>
    <property type="match status" value="1"/>
</dbReference>
<keyword evidence="5 11" id="KW-0436">Ligase</keyword>
<keyword evidence="8 11" id="KW-0648">Protein biosynthesis</keyword>
<dbReference type="GO" id="GO:0004820">
    <property type="term" value="F:glycine-tRNA ligase activity"/>
    <property type="evidence" value="ECO:0007669"/>
    <property type="project" value="UniProtKB-UniRule"/>
</dbReference>
<protein>
    <recommendedName>
        <fullName evidence="11">Glycine--tRNA ligase beta subunit</fullName>
        <ecNumber evidence="11">6.1.1.14</ecNumber>
    </recommendedName>
    <alternativeName>
        <fullName evidence="11">Glycyl-tRNA synthetase beta subunit</fullName>
        <shortName evidence="11">GlyRS</shortName>
    </alternativeName>
</protein>
<name>A0A4D6Y612_9GAMM</name>
<organism evidence="13 14">
    <name type="scientific">Buchnera aphidicola</name>
    <name type="common">Hyadaphis tataricae</name>
    <dbReference type="NCBI Taxonomy" id="1241859"/>
    <lineage>
        <taxon>Bacteria</taxon>
        <taxon>Pseudomonadati</taxon>
        <taxon>Pseudomonadota</taxon>
        <taxon>Gammaproteobacteria</taxon>
        <taxon>Enterobacterales</taxon>
        <taxon>Erwiniaceae</taxon>
        <taxon>Buchnera</taxon>
    </lineage>
</organism>
<keyword evidence="9 11" id="KW-0030">Aminoacyl-tRNA synthetase</keyword>
<reference evidence="13 14" key="1">
    <citation type="submission" date="2018-12" db="EMBL/GenBank/DDBJ databases">
        <authorList>
            <person name="Chong R.A."/>
        </authorList>
    </citation>
    <scope>NUCLEOTIDE SEQUENCE [LARGE SCALE GENOMIC DNA]</scope>
    <source>
        <strain evidence="13 14">Hta</strain>
    </source>
</reference>
<comment type="subunit">
    <text evidence="3 11">Tetramer of two alpha and two beta subunits.</text>
</comment>
<dbReference type="PANTHER" id="PTHR30075">
    <property type="entry name" value="GLYCYL-TRNA SYNTHETASE"/>
    <property type="match status" value="1"/>
</dbReference>
<reference evidence="13 14" key="2">
    <citation type="submission" date="2019-05" db="EMBL/GenBank/DDBJ databases">
        <title>Genome evolution of the obligate endosymbiont Buchnera aphidicola.</title>
        <authorList>
            <person name="Moran N.A."/>
        </authorList>
    </citation>
    <scope>NUCLEOTIDE SEQUENCE [LARGE SCALE GENOMIC DNA]</scope>
    <source>
        <strain evidence="13 14">Hta</strain>
    </source>
</reference>
<dbReference type="OrthoDB" id="9775440at2"/>
<evidence type="ECO:0000256" key="4">
    <source>
        <dbReference type="ARBA" id="ARBA00022490"/>
    </source>
</evidence>
<gene>
    <name evidence="11" type="primary">glyS</name>
    <name evidence="13" type="ORF">D9V69_00660</name>
</gene>
<dbReference type="GO" id="GO:0006420">
    <property type="term" value="P:arginyl-tRNA aminoacylation"/>
    <property type="evidence" value="ECO:0007669"/>
    <property type="project" value="InterPro"/>
</dbReference>
<dbReference type="SUPFAM" id="SSF109604">
    <property type="entry name" value="HD-domain/PDEase-like"/>
    <property type="match status" value="1"/>
</dbReference>
<evidence type="ECO:0000259" key="12">
    <source>
        <dbReference type="Pfam" id="PF05746"/>
    </source>
</evidence>
<dbReference type="HAMAP" id="MF_00255">
    <property type="entry name" value="Gly_tRNA_synth_beta"/>
    <property type="match status" value="1"/>
</dbReference>
<sequence>MTKKTLLIEIGTEELPAKSLSTISFSFYNNFIKKLNFYNILYKKIESFFTPRRIALKVLEIDTSDRISIINKKGPSLKKAYDQHGIPTETANRWAKHWGINICQAHRLKNTQGEWLVHQIKQKQKKIDILLPKMIEESLKEIIILKSMRWNITNRTFVRPIRNVVILLDDKVIEGRVFDIKSCRLLQNHLSNKEKKIKINYSQEYPLILFQKNKIIADYDLRKKTIINNIHTISKKINGFINNDNCLINEITDLVESPTALLGNFEKTFLCIPKKILIYVIEKQQKCFSIHNAKNNLLPCFIFISNIHTQSFEKIIISGYEKVMNARLSDANFFLQNDRKKHLVNYLIALKNIVFQKNLGSLYNKTIRLQIIIRWISQYIKFDKKHAARATLLSKCDLATDMVYEFPELQGIVGMHYALEDQEKKDVALALEEQYLPSFSKDELPKTIIGSVLSIADKIDTISGMFFIKNIPTANKDPFALRRLSIGILRIIIKQHIPIDLKDLIKKSLALHHKKCRNNILYNQIIDFFMIRLFHWYKEQGYEKKIVKSVLSSKSTNIIDMHKKIQDLSLFFKDNNASRIMLSIKRISNILDKENYIISSNINIKLIQEKEEIILFNQIKKFSSHTLNLFLEKKYKEILLQIKILEKPIDIFFEKIKVYHTNLKIRQNRLILLNILMKILSKITNFSYLY</sequence>
<proteinExistence type="inferred from homology"/>
<dbReference type="AlphaFoldDB" id="A0A4D6Y612"/>
<evidence type="ECO:0000256" key="11">
    <source>
        <dbReference type="HAMAP-Rule" id="MF_00255"/>
    </source>
</evidence>
<evidence type="ECO:0000256" key="8">
    <source>
        <dbReference type="ARBA" id="ARBA00022917"/>
    </source>
</evidence>